<proteinExistence type="predicted"/>
<evidence type="ECO:0000313" key="1">
    <source>
        <dbReference type="EMBL" id="KKL13135.1"/>
    </source>
</evidence>
<gene>
    <name evidence="1" type="ORF">LCGC14_2528780</name>
</gene>
<protein>
    <recommendedName>
        <fullName evidence="2">EVE domain-containing protein</fullName>
    </recommendedName>
</protein>
<name>A0A0F9AUL0_9ZZZZ</name>
<evidence type="ECO:0008006" key="2">
    <source>
        <dbReference type="Google" id="ProtNLM"/>
    </source>
</evidence>
<organism evidence="1">
    <name type="scientific">marine sediment metagenome</name>
    <dbReference type="NCBI Taxonomy" id="412755"/>
    <lineage>
        <taxon>unclassified sequences</taxon>
        <taxon>metagenomes</taxon>
        <taxon>ecological metagenomes</taxon>
    </lineage>
</organism>
<dbReference type="EMBL" id="LAZR01040983">
    <property type="protein sequence ID" value="KKL13135.1"/>
    <property type="molecule type" value="Genomic_DNA"/>
</dbReference>
<comment type="caution">
    <text evidence="1">The sequence shown here is derived from an EMBL/GenBank/DDBJ whole genome shotgun (WGS) entry which is preliminary data.</text>
</comment>
<accession>A0A0F9AUL0</accession>
<reference evidence="1" key="1">
    <citation type="journal article" date="2015" name="Nature">
        <title>Complex archaea that bridge the gap between prokaryotes and eukaryotes.</title>
        <authorList>
            <person name="Spang A."/>
            <person name="Saw J.H."/>
            <person name="Jorgensen S.L."/>
            <person name="Zaremba-Niedzwiedzka K."/>
            <person name="Martijn J."/>
            <person name="Lind A.E."/>
            <person name="van Eijk R."/>
            <person name="Schleper C."/>
            <person name="Guy L."/>
            <person name="Ettema T.J."/>
        </authorList>
    </citation>
    <scope>NUCLEOTIDE SEQUENCE</scope>
</reference>
<sequence>MWVEPQGALEAMREEGWVIRHISWYGELKEGAHVTARKHWRDSWARRIRKGDYAIAYTKNPAEGGTQRAIVLLTHAPRKSRADNDWVIRFEVVELIESDLDPATGRHAFVGNQTTCETCGFSRESGWHDRS</sequence>
<dbReference type="AlphaFoldDB" id="A0A0F9AUL0"/>